<dbReference type="GO" id="GO:0005737">
    <property type="term" value="C:cytoplasm"/>
    <property type="evidence" value="ECO:0007669"/>
    <property type="project" value="TreeGrafter"/>
</dbReference>
<feature type="compositionally biased region" description="Basic and acidic residues" evidence="1">
    <location>
        <begin position="975"/>
        <end position="989"/>
    </location>
</feature>
<dbReference type="AlphaFoldDB" id="A0A9P6ETN7"/>
<dbReference type="Pfam" id="PF00621">
    <property type="entry name" value="RhoGEF"/>
    <property type="match status" value="2"/>
</dbReference>
<feature type="region of interest" description="Disordered" evidence="1">
    <location>
        <begin position="975"/>
        <end position="996"/>
    </location>
</feature>
<feature type="region of interest" description="Disordered" evidence="1">
    <location>
        <begin position="1025"/>
        <end position="1061"/>
    </location>
</feature>
<keyword evidence="4" id="KW-1185">Reference proteome</keyword>
<feature type="region of interest" description="Disordered" evidence="1">
    <location>
        <begin position="102"/>
        <end position="122"/>
    </location>
</feature>
<dbReference type="InterPro" id="IPR035899">
    <property type="entry name" value="DBL_dom_sf"/>
</dbReference>
<feature type="region of interest" description="Disordered" evidence="1">
    <location>
        <begin position="483"/>
        <end position="509"/>
    </location>
</feature>
<dbReference type="PANTHER" id="PTHR45818">
    <property type="entry name" value="PROTEIN VAV"/>
    <property type="match status" value="1"/>
</dbReference>
<reference evidence="3" key="1">
    <citation type="submission" date="2020-11" db="EMBL/GenBank/DDBJ databases">
        <authorList>
            <consortium name="DOE Joint Genome Institute"/>
            <person name="Ahrendt S."/>
            <person name="Riley R."/>
            <person name="Andreopoulos W."/>
            <person name="Labutti K."/>
            <person name="Pangilinan J."/>
            <person name="Ruiz-Duenas F.J."/>
            <person name="Barrasa J.M."/>
            <person name="Sanchez-Garcia M."/>
            <person name="Camarero S."/>
            <person name="Miyauchi S."/>
            <person name="Serrano A."/>
            <person name="Linde D."/>
            <person name="Babiker R."/>
            <person name="Drula E."/>
            <person name="Ayuso-Fernandez I."/>
            <person name="Pacheco R."/>
            <person name="Padilla G."/>
            <person name="Ferreira P."/>
            <person name="Barriuso J."/>
            <person name="Kellner H."/>
            <person name="Castanera R."/>
            <person name="Alfaro M."/>
            <person name="Ramirez L."/>
            <person name="Pisabarro A.G."/>
            <person name="Kuo A."/>
            <person name="Tritt A."/>
            <person name="Lipzen A."/>
            <person name="He G."/>
            <person name="Yan M."/>
            <person name="Ng V."/>
            <person name="Cullen D."/>
            <person name="Martin F."/>
            <person name="Rosso M.-N."/>
            <person name="Henrissat B."/>
            <person name="Hibbett D."/>
            <person name="Martinez A.T."/>
            <person name="Grigoriev I.V."/>
        </authorList>
    </citation>
    <scope>NUCLEOTIDE SEQUENCE</scope>
    <source>
        <strain evidence="3">CBS 506.95</strain>
    </source>
</reference>
<dbReference type="Gene3D" id="2.30.29.30">
    <property type="entry name" value="Pleckstrin-homology domain (PH domain)/Phosphotyrosine-binding domain (PTB)"/>
    <property type="match status" value="1"/>
</dbReference>
<evidence type="ECO:0000313" key="3">
    <source>
        <dbReference type="EMBL" id="KAF9534700.1"/>
    </source>
</evidence>
<dbReference type="GO" id="GO:0005085">
    <property type="term" value="F:guanyl-nucleotide exchange factor activity"/>
    <property type="evidence" value="ECO:0007669"/>
    <property type="project" value="InterPro"/>
</dbReference>
<feature type="region of interest" description="Disordered" evidence="1">
    <location>
        <begin position="865"/>
        <end position="905"/>
    </location>
</feature>
<name>A0A9P6ETN7_9AGAR</name>
<dbReference type="PROSITE" id="PS50010">
    <property type="entry name" value="DH_2"/>
    <property type="match status" value="1"/>
</dbReference>
<dbReference type="Proteomes" id="UP000807306">
    <property type="component" value="Unassembled WGS sequence"/>
</dbReference>
<feature type="domain" description="DH" evidence="2">
    <location>
        <begin position="276"/>
        <end position="642"/>
    </location>
</feature>
<organism evidence="3 4">
    <name type="scientific">Crepidotus variabilis</name>
    <dbReference type="NCBI Taxonomy" id="179855"/>
    <lineage>
        <taxon>Eukaryota</taxon>
        <taxon>Fungi</taxon>
        <taxon>Dikarya</taxon>
        <taxon>Basidiomycota</taxon>
        <taxon>Agaricomycotina</taxon>
        <taxon>Agaricomycetes</taxon>
        <taxon>Agaricomycetidae</taxon>
        <taxon>Agaricales</taxon>
        <taxon>Agaricineae</taxon>
        <taxon>Crepidotaceae</taxon>
        <taxon>Crepidotus</taxon>
    </lineage>
</organism>
<dbReference type="InterPro" id="IPR000219">
    <property type="entry name" value="DH_dom"/>
</dbReference>
<feature type="compositionally biased region" description="Low complexity" evidence="1">
    <location>
        <begin position="489"/>
        <end position="502"/>
    </location>
</feature>
<dbReference type="Gene3D" id="1.20.900.10">
    <property type="entry name" value="Dbl homology (DH) domain"/>
    <property type="match status" value="2"/>
</dbReference>
<feature type="compositionally biased region" description="Polar residues" evidence="1">
    <location>
        <begin position="890"/>
        <end position="899"/>
    </location>
</feature>
<proteinExistence type="predicted"/>
<dbReference type="InterPro" id="IPR001849">
    <property type="entry name" value="PH_domain"/>
</dbReference>
<sequence length="1189" mass="131242">MSSNRPTITPCSTLLSRRISSSSAGLDGRSEGSEAVCVEQTTYASHHKLSIRGFLPLPSIAASPICTPTPSAISQLEHSETDAELDLTSSPLPFPPENPTWIATPPTPPQKHLRRSHSNTTRSIRQHSFTSFSAYSTFPAYMQQPHAVPSAAMKAVKRCSSVPAFPSTRLSQTHALFLSFMDAQIVESPQQISCSQENLFESAFSVFPGDDGPEDAQRNKRAGSELLPLTKEEIEAFRTFNNGESYSPIDPSPESSWSDHSVENSWETEKHKDTLRRFHALKEFLSTEMRYLMDLKSFVVVYLRNLPTTVVKSTNPTSAFGRASASFATGPWIYTTAQLQAAAPTTSTSSGDTQNAANPSTISMKPSRYVFSNHEIELLTRNAEDILRLHEHFVRELEVVLKPLGYAMDDDENHHDYEHLANLDTAIRIVSTKFATEASRFNAYQTFCAGHPEAMDVLRKASQQFPIELDTFEHRCSTTIATAEQGTQSLLSEPPLRSSRSSTDTPTIHTESLTIDAKDRKRAISLTSLDAGIKSIRTRSTVNIPKDSIAFPTQSTSKQDSKSSSVSPHRIAFADYLIKPIQRICKYPLLLDQLLPSKTIRSLSASTRHEGFAEDRARVDVEVVVESAAQAMRHVATLVDEARRKQDIAVQSGLILSRICAGLHLQLTSASPSALAITSEFLSSLGTCLLSGSLDVMHYSPDRPLGFTSNIKAKYLGAFLYSGAYLILVRVSKGKKYEPRHWFSLVDFEVTDVEDDSAMLPCSIRLSYGDHHFELAAACQKEKDSWLSSIHEALRKVPTWDKEPIPSFMFDEKGELIVSTSDDGHSEAHNNLPTIHSIPEMALHSDAETSEPFFASLRGHTKKKRRRYDSAVSMTPMNPKPLPELPQIPSRRSSTNSVKNIFGPPSSDVETVTITRSSPIARHQVDQELQDVISESCMNARSYAYSHEMELFQAPTQAGRRSSRTNSTIGMVRLSKHESVRVPRRRATDSSDGAASRNSVVLNDSFISGSKNFKRLTVSSIPFHSGDMSTSSQETPISTPCSSPPSSHSSSSRGSTLRTPVDVVPSSIHSIPVSTTSDQHTKHSRSFVRNVKGFFHIRPVSPASPISVIVSEVGPTSANYANRSRAGSDEAQPQNNPSLLHRWRKDSISRRSKTSHLALNRPPSIFEDEIVEKPYTIATMLRSTAPLVT</sequence>
<comment type="caution">
    <text evidence="3">The sequence shown here is derived from an EMBL/GenBank/DDBJ whole genome shotgun (WGS) entry which is preliminary data.</text>
</comment>
<dbReference type="OrthoDB" id="1716625at2759"/>
<dbReference type="SUPFAM" id="SSF50729">
    <property type="entry name" value="PH domain-like"/>
    <property type="match status" value="1"/>
</dbReference>
<accession>A0A9P6ETN7</accession>
<feature type="region of interest" description="Disordered" evidence="1">
    <location>
        <begin position="1121"/>
        <end position="1143"/>
    </location>
</feature>
<protein>
    <recommendedName>
        <fullName evidence="2">DH domain-containing protein</fullName>
    </recommendedName>
</protein>
<feature type="compositionally biased region" description="Low complexity" evidence="1">
    <location>
        <begin position="1035"/>
        <end position="1061"/>
    </location>
</feature>
<dbReference type="SMART" id="SM00233">
    <property type="entry name" value="PH"/>
    <property type="match status" value="1"/>
</dbReference>
<feature type="compositionally biased region" description="Polar residues" evidence="1">
    <location>
        <begin position="1025"/>
        <end position="1034"/>
    </location>
</feature>
<dbReference type="InterPro" id="IPR011993">
    <property type="entry name" value="PH-like_dom_sf"/>
</dbReference>
<evidence type="ECO:0000313" key="4">
    <source>
        <dbReference type="Proteomes" id="UP000807306"/>
    </source>
</evidence>
<dbReference type="EMBL" id="MU157825">
    <property type="protein sequence ID" value="KAF9534700.1"/>
    <property type="molecule type" value="Genomic_DNA"/>
</dbReference>
<dbReference type="SUPFAM" id="SSF48065">
    <property type="entry name" value="DBL homology domain (DH-domain)"/>
    <property type="match status" value="1"/>
</dbReference>
<evidence type="ECO:0000259" key="2">
    <source>
        <dbReference type="PROSITE" id="PS50010"/>
    </source>
</evidence>
<dbReference type="PANTHER" id="PTHR45818:SF3">
    <property type="entry name" value="PROTEIN VAV"/>
    <property type="match status" value="1"/>
</dbReference>
<evidence type="ECO:0000256" key="1">
    <source>
        <dbReference type="SAM" id="MobiDB-lite"/>
    </source>
</evidence>
<gene>
    <name evidence="3" type="ORF">CPB83DRAFT_888675</name>
</gene>